<feature type="transmembrane region" description="Helical" evidence="7">
    <location>
        <begin position="50"/>
        <end position="68"/>
    </location>
</feature>
<comment type="caution">
    <text evidence="9">The sequence shown here is derived from an EMBL/GenBank/DDBJ whole genome shotgun (WGS) entry which is preliminary data.</text>
</comment>
<evidence type="ECO:0000256" key="1">
    <source>
        <dbReference type="ARBA" id="ARBA00004651"/>
    </source>
</evidence>
<accession>A0ABX1RJM6</accession>
<dbReference type="Pfam" id="PF07690">
    <property type="entry name" value="MFS_1"/>
    <property type="match status" value="1"/>
</dbReference>
<keyword evidence="2" id="KW-0813">Transport</keyword>
<evidence type="ECO:0000259" key="8">
    <source>
        <dbReference type="PROSITE" id="PS50850"/>
    </source>
</evidence>
<feature type="transmembrane region" description="Helical" evidence="7">
    <location>
        <begin position="200"/>
        <end position="217"/>
    </location>
</feature>
<evidence type="ECO:0000313" key="10">
    <source>
        <dbReference type="Proteomes" id="UP001296706"/>
    </source>
</evidence>
<evidence type="ECO:0000256" key="6">
    <source>
        <dbReference type="ARBA" id="ARBA00023136"/>
    </source>
</evidence>
<keyword evidence="6 7" id="KW-0472">Membrane</keyword>
<dbReference type="EMBL" id="JAAXKY010000107">
    <property type="protein sequence ID" value="NMH80592.1"/>
    <property type="molecule type" value="Genomic_DNA"/>
</dbReference>
<organism evidence="9 10">
    <name type="scientific">Pseudonocardia xinjiangensis</name>
    <dbReference type="NCBI Taxonomy" id="75289"/>
    <lineage>
        <taxon>Bacteria</taxon>
        <taxon>Bacillati</taxon>
        <taxon>Actinomycetota</taxon>
        <taxon>Actinomycetes</taxon>
        <taxon>Pseudonocardiales</taxon>
        <taxon>Pseudonocardiaceae</taxon>
        <taxon>Pseudonocardia</taxon>
    </lineage>
</organism>
<feature type="transmembrane region" description="Helical" evidence="7">
    <location>
        <begin position="166"/>
        <end position="188"/>
    </location>
</feature>
<protein>
    <submittedName>
        <fullName evidence="9">MFS transporter</fullName>
    </submittedName>
</protein>
<evidence type="ECO:0000313" key="9">
    <source>
        <dbReference type="EMBL" id="NMH80592.1"/>
    </source>
</evidence>
<keyword evidence="5 7" id="KW-1133">Transmembrane helix</keyword>
<gene>
    <name evidence="9" type="ORF">HF577_26330</name>
</gene>
<feature type="transmembrane region" description="Helical" evidence="7">
    <location>
        <begin position="80"/>
        <end position="99"/>
    </location>
</feature>
<dbReference type="SUPFAM" id="SSF103473">
    <property type="entry name" value="MFS general substrate transporter"/>
    <property type="match status" value="1"/>
</dbReference>
<evidence type="ECO:0000256" key="3">
    <source>
        <dbReference type="ARBA" id="ARBA00022475"/>
    </source>
</evidence>
<keyword evidence="3" id="KW-1003">Cell membrane</keyword>
<evidence type="ECO:0000256" key="7">
    <source>
        <dbReference type="SAM" id="Phobius"/>
    </source>
</evidence>
<sequence length="510" mass="51644">MIARMNDARRAWLGLAVLVLPALLASMDLSVLFMAAPWLSADLAPSGTQLLWIMDVYGFLIAGFLITMGSLGDRIGRRRLLLLGAGAFGGASVLAAYASTPEMLIAARALLGVGGAVLAPSTLALIRSMFPEDRDRRVAIGIWTGAFTGGVAIGPIVGGLLLEQFWWGSVFLINVPVMLLLLVVGPVLVPESRDPRPGRFDVLSALLSLAAVLPVVYGVKEAAAHALGMAPALAVLGGCGFAVLFVRRQLRLADPMIDIRLLRSRGFGAALGAQTVIVLASAGMGYLAVQFLQLVLGLRPFVAALWMLPTVAGTAIGIGLATVLVRTVRPAVVVGAGTAVAAAGFALVGMVGMVGTGSSVLAVMSAYTVLTFGTGMVAPLAIDLIVTTAPPERAGAAAAVGETGAEFGGAVGIAVLGTVATAVYRDEITGALPAALPPDVAEAATGTLGGAVAAARQLPDPIPVLTIAGEAFVSGFTTAATLAATLLTVAAVVVTARLWSVRPADAPAPV</sequence>
<feature type="transmembrane region" description="Helical" evidence="7">
    <location>
        <begin position="267"/>
        <end position="289"/>
    </location>
</feature>
<name>A0ABX1RJM6_9PSEU</name>
<dbReference type="Gene3D" id="1.20.1250.20">
    <property type="entry name" value="MFS general substrate transporter like domains"/>
    <property type="match status" value="1"/>
</dbReference>
<evidence type="ECO:0000256" key="4">
    <source>
        <dbReference type="ARBA" id="ARBA00022692"/>
    </source>
</evidence>
<feature type="transmembrane region" description="Helical" evidence="7">
    <location>
        <begin position="12"/>
        <end position="38"/>
    </location>
</feature>
<comment type="subcellular location">
    <subcellularLocation>
        <location evidence="1">Cell membrane</location>
        <topology evidence="1">Multi-pass membrane protein</topology>
    </subcellularLocation>
</comment>
<proteinExistence type="predicted"/>
<feature type="transmembrane region" description="Helical" evidence="7">
    <location>
        <begin position="360"/>
        <end position="386"/>
    </location>
</feature>
<dbReference type="PANTHER" id="PTHR42718:SF47">
    <property type="entry name" value="METHYL VIOLOGEN RESISTANCE PROTEIN SMVA"/>
    <property type="match status" value="1"/>
</dbReference>
<dbReference type="Proteomes" id="UP001296706">
    <property type="component" value="Unassembled WGS sequence"/>
</dbReference>
<keyword evidence="4 7" id="KW-0812">Transmembrane</keyword>
<evidence type="ECO:0000256" key="2">
    <source>
        <dbReference type="ARBA" id="ARBA00022448"/>
    </source>
</evidence>
<dbReference type="PANTHER" id="PTHR42718">
    <property type="entry name" value="MAJOR FACILITATOR SUPERFAMILY MULTIDRUG TRANSPORTER MFSC"/>
    <property type="match status" value="1"/>
</dbReference>
<evidence type="ECO:0000256" key="5">
    <source>
        <dbReference type="ARBA" id="ARBA00022989"/>
    </source>
</evidence>
<feature type="transmembrane region" description="Helical" evidence="7">
    <location>
        <begin position="105"/>
        <end position="126"/>
    </location>
</feature>
<feature type="transmembrane region" description="Helical" evidence="7">
    <location>
        <begin position="138"/>
        <end position="160"/>
    </location>
</feature>
<feature type="domain" description="Major facilitator superfamily (MFS) profile" evidence="8">
    <location>
        <begin position="14"/>
        <end position="502"/>
    </location>
</feature>
<feature type="transmembrane region" description="Helical" evidence="7">
    <location>
        <begin position="332"/>
        <end position="354"/>
    </location>
</feature>
<feature type="transmembrane region" description="Helical" evidence="7">
    <location>
        <begin position="301"/>
        <end position="325"/>
    </location>
</feature>
<dbReference type="InterPro" id="IPR020846">
    <property type="entry name" value="MFS_dom"/>
</dbReference>
<dbReference type="CDD" id="cd17321">
    <property type="entry name" value="MFS_MMR_MDR_like"/>
    <property type="match status" value="1"/>
</dbReference>
<dbReference type="PROSITE" id="PS50850">
    <property type="entry name" value="MFS"/>
    <property type="match status" value="1"/>
</dbReference>
<feature type="transmembrane region" description="Helical" evidence="7">
    <location>
        <begin position="223"/>
        <end position="246"/>
    </location>
</feature>
<dbReference type="InterPro" id="IPR036259">
    <property type="entry name" value="MFS_trans_sf"/>
</dbReference>
<dbReference type="InterPro" id="IPR011701">
    <property type="entry name" value="MFS"/>
</dbReference>
<keyword evidence="10" id="KW-1185">Reference proteome</keyword>
<reference evidence="9 10" key="1">
    <citation type="submission" date="2020-04" db="EMBL/GenBank/DDBJ databases">
        <authorList>
            <person name="Klaysubun C."/>
            <person name="Duangmal K."/>
            <person name="Lipun K."/>
        </authorList>
    </citation>
    <scope>NUCLEOTIDE SEQUENCE [LARGE SCALE GENOMIC DNA]</scope>
    <source>
        <strain evidence="9 10">JCM 11839</strain>
    </source>
</reference>